<comment type="caution">
    <text evidence="3">The sequence shown here is derived from an EMBL/GenBank/DDBJ whole genome shotgun (WGS) entry which is preliminary data.</text>
</comment>
<dbReference type="EMBL" id="VDEP01000075">
    <property type="protein sequence ID" value="KAA1132825.1"/>
    <property type="molecule type" value="Genomic_DNA"/>
</dbReference>
<evidence type="ECO:0000313" key="4">
    <source>
        <dbReference type="Proteomes" id="UP000325313"/>
    </source>
</evidence>
<organism evidence="3 4">
    <name type="scientific">Puccinia graminis f. sp. tritici</name>
    <dbReference type="NCBI Taxonomy" id="56615"/>
    <lineage>
        <taxon>Eukaryota</taxon>
        <taxon>Fungi</taxon>
        <taxon>Dikarya</taxon>
        <taxon>Basidiomycota</taxon>
        <taxon>Pucciniomycotina</taxon>
        <taxon>Pucciniomycetes</taxon>
        <taxon>Pucciniales</taxon>
        <taxon>Pucciniaceae</taxon>
        <taxon>Puccinia</taxon>
    </lineage>
</organism>
<dbReference type="EMBL" id="VDEP01000430">
    <property type="protein sequence ID" value="KAA1084865.1"/>
    <property type="molecule type" value="Genomic_DNA"/>
</dbReference>
<evidence type="ECO:0000313" key="2">
    <source>
        <dbReference type="EMBL" id="KAA1084865.1"/>
    </source>
</evidence>
<evidence type="ECO:0000313" key="3">
    <source>
        <dbReference type="EMBL" id="KAA1132825.1"/>
    </source>
</evidence>
<dbReference type="AlphaFoldDB" id="A0A5B0S5Y4"/>
<gene>
    <name evidence="3" type="ORF">PGTUg99_001622</name>
    <name evidence="2" type="ORF">PGTUg99_002956</name>
</gene>
<sequence length="103" mass="11340">MRNLIGRFDEQALVLRLFSLASASSVGFPLLSTSKVENSKIFKLTPTTHRSLSDQDSGYGLRHGAEQFKNKLRVHSVDCSPTPPPTPDTTYTQASYEPSLDAL</sequence>
<name>A0A5B0S5Y4_PUCGR</name>
<accession>A0A5B0S5Y4</accession>
<protein>
    <submittedName>
        <fullName evidence="3">Uncharacterized protein</fullName>
    </submittedName>
</protein>
<reference evidence="3 4" key="1">
    <citation type="submission" date="2019-05" db="EMBL/GenBank/DDBJ databases">
        <title>Emergence of the Ug99 lineage of the wheat stem rust pathogen through somatic hybridization.</title>
        <authorList>
            <person name="Li F."/>
            <person name="Upadhyaya N.M."/>
            <person name="Sperschneider J."/>
            <person name="Matny O."/>
            <person name="Nguyen-Phuc H."/>
            <person name="Mago R."/>
            <person name="Raley C."/>
            <person name="Miller M.E."/>
            <person name="Silverstein K.A.T."/>
            <person name="Henningsen E."/>
            <person name="Hirsch C.D."/>
            <person name="Visser B."/>
            <person name="Pretorius Z.A."/>
            <person name="Steffenson B.J."/>
            <person name="Schwessinger B."/>
            <person name="Dodds P.N."/>
            <person name="Figueroa M."/>
        </authorList>
    </citation>
    <scope>NUCLEOTIDE SEQUENCE [LARGE SCALE GENOMIC DNA]</scope>
    <source>
        <strain evidence="3 4">Ug99</strain>
    </source>
</reference>
<proteinExistence type="predicted"/>
<dbReference type="Proteomes" id="UP000325313">
    <property type="component" value="Unassembled WGS sequence"/>
</dbReference>
<evidence type="ECO:0000256" key="1">
    <source>
        <dbReference type="SAM" id="MobiDB-lite"/>
    </source>
</evidence>
<feature type="region of interest" description="Disordered" evidence="1">
    <location>
        <begin position="75"/>
        <end position="103"/>
    </location>
</feature>